<dbReference type="EMBL" id="QJKK01000007">
    <property type="protein sequence ID" value="RAL23206.1"/>
    <property type="molecule type" value="Genomic_DNA"/>
</dbReference>
<dbReference type="InterPro" id="IPR024078">
    <property type="entry name" value="LmbE-like_dom_sf"/>
</dbReference>
<keyword evidence="1" id="KW-1133">Transmembrane helix</keyword>
<evidence type="ECO:0008006" key="4">
    <source>
        <dbReference type="Google" id="ProtNLM"/>
    </source>
</evidence>
<feature type="transmembrane region" description="Helical" evidence="1">
    <location>
        <begin position="7"/>
        <end position="25"/>
    </location>
</feature>
<dbReference type="AlphaFoldDB" id="A0A364K3A9"/>
<dbReference type="PANTHER" id="PTHR12993">
    <property type="entry name" value="N-ACETYLGLUCOSAMINYL-PHOSPHATIDYLINOSITOL DE-N-ACETYLASE-RELATED"/>
    <property type="match status" value="1"/>
</dbReference>
<dbReference type="Proteomes" id="UP000251213">
    <property type="component" value="Unassembled WGS sequence"/>
</dbReference>
<evidence type="ECO:0000256" key="1">
    <source>
        <dbReference type="SAM" id="Phobius"/>
    </source>
</evidence>
<gene>
    <name evidence="2" type="ORF">DL897_12635</name>
</gene>
<dbReference type="GO" id="GO:0016811">
    <property type="term" value="F:hydrolase activity, acting on carbon-nitrogen (but not peptide) bonds, in linear amides"/>
    <property type="evidence" value="ECO:0007669"/>
    <property type="project" value="TreeGrafter"/>
</dbReference>
<dbReference type="PANTHER" id="PTHR12993:SF11">
    <property type="entry name" value="N-ACETYLGLUCOSAMINYL-PHOSPHATIDYLINOSITOL DE-N-ACETYLASE"/>
    <property type="match status" value="1"/>
</dbReference>
<dbReference type="Pfam" id="PF02585">
    <property type="entry name" value="PIG-L"/>
    <property type="match status" value="1"/>
</dbReference>
<keyword evidence="3" id="KW-1185">Reference proteome</keyword>
<accession>A0A364K3A9</accession>
<reference evidence="2 3" key="1">
    <citation type="submission" date="2018-06" db="EMBL/GenBank/DDBJ databases">
        <title>Thermoflavimicrobium daqus sp. nov., a thermophilic microbe isolated from Moutai-flavour Daqu.</title>
        <authorList>
            <person name="Wang X."/>
            <person name="Zhou H."/>
        </authorList>
    </citation>
    <scope>NUCLEOTIDE SEQUENCE [LARGE SCALE GENOMIC DNA]</scope>
    <source>
        <strain evidence="2 3">FBKL4.011</strain>
    </source>
</reference>
<sequence>MISRKRMFIAIIFSCTLLLSLFFIFKGKFQVVSEAISNENVSEAILNENKVESSPKDHDVIYFSPHADDEMLTYSVSILNDIRDGKKVHLVLISDGDRSFAREMINGKYDYESLHFERAGKKVFCKIHHTYHDPEKEKYKDGWLSRFEVGQARIREFYKAAEFMGVPQERVEVFTLKNDKYTVNEVRSIIRLYVERYPHAEFKTMSKFDKHPDHAKLGKVLEEFYLAKKIKKPTFFLSNYMARFSKKHLVGHRVYLKDSADRNKVKQGLNVYRTWKPQEGWYGLGIHSVPSQFESMYKNPYTMIDISDANK</sequence>
<dbReference type="SUPFAM" id="SSF102588">
    <property type="entry name" value="LmbE-like"/>
    <property type="match status" value="1"/>
</dbReference>
<protein>
    <recommendedName>
        <fullName evidence="4">PIG-L family deacetylase</fullName>
    </recommendedName>
</protein>
<keyword evidence="1" id="KW-0472">Membrane</keyword>
<dbReference type="Gene3D" id="3.40.50.10320">
    <property type="entry name" value="LmbE-like"/>
    <property type="match status" value="1"/>
</dbReference>
<dbReference type="InterPro" id="IPR003737">
    <property type="entry name" value="GlcNAc_PI_deacetylase-related"/>
</dbReference>
<dbReference type="RefSeq" id="WP_113659513.1">
    <property type="nucleotide sequence ID" value="NZ_KZ845669.1"/>
</dbReference>
<dbReference type="OrthoDB" id="363232at2"/>
<reference evidence="2 3" key="2">
    <citation type="submission" date="2018-06" db="EMBL/GenBank/DDBJ databases">
        <authorList>
            <person name="Zhirakovskaya E."/>
        </authorList>
    </citation>
    <scope>NUCLEOTIDE SEQUENCE [LARGE SCALE GENOMIC DNA]</scope>
    <source>
        <strain evidence="2 3">FBKL4.011</strain>
    </source>
</reference>
<evidence type="ECO:0000313" key="3">
    <source>
        <dbReference type="Proteomes" id="UP000251213"/>
    </source>
</evidence>
<evidence type="ECO:0000313" key="2">
    <source>
        <dbReference type="EMBL" id="RAL23206.1"/>
    </source>
</evidence>
<organism evidence="2 3">
    <name type="scientific">Thermoflavimicrobium daqui</name>
    <dbReference type="NCBI Taxonomy" id="2137476"/>
    <lineage>
        <taxon>Bacteria</taxon>
        <taxon>Bacillati</taxon>
        <taxon>Bacillota</taxon>
        <taxon>Bacilli</taxon>
        <taxon>Bacillales</taxon>
        <taxon>Thermoactinomycetaceae</taxon>
        <taxon>Thermoflavimicrobium</taxon>
    </lineage>
</organism>
<name>A0A364K3A9_9BACL</name>
<proteinExistence type="predicted"/>
<keyword evidence="1" id="KW-0812">Transmembrane</keyword>
<comment type="caution">
    <text evidence="2">The sequence shown here is derived from an EMBL/GenBank/DDBJ whole genome shotgun (WGS) entry which is preliminary data.</text>
</comment>